<name>A0A7I8JN22_SPIIN</name>
<feature type="transmembrane region" description="Helical" evidence="1">
    <location>
        <begin position="77"/>
        <end position="96"/>
    </location>
</feature>
<evidence type="ECO:0000256" key="2">
    <source>
        <dbReference type="SAM" id="SignalP"/>
    </source>
</evidence>
<accession>A0A7I8JN22</accession>
<dbReference type="Proteomes" id="UP001189122">
    <property type="component" value="Unassembled WGS sequence"/>
</dbReference>
<keyword evidence="1" id="KW-0472">Membrane</keyword>
<evidence type="ECO:0000313" key="3">
    <source>
        <dbReference type="EMBL" id="CAA2631619.1"/>
    </source>
</evidence>
<feature type="transmembrane region" description="Helical" evidence="1">
    <location>
        <begin position="45"/>
        <end position="65"/>
    </location>
</feature>
<dbReference type="PANTHER" id="PTHR37222:SF1">
    <property type="entry name" value="OS02G0718000 PROTEIN"/>
    <property type="match status" value="1"/>
</dbReference>
<keyword evidence="2" id="KW-0732">Signal</keyword>
<evidence type="ECO:0000313" key="4">
    <source>
        <dbReference type="Proteomes" id="UP001189122"/>
    </source>
</evidence>
<keyword evidence="1" id="KW-1133">Transmembrane helix</keyword>
<dbReference type="EMBL" id="LR743601">
    <property type="protein sequence ID" value="CAA2631619.1"/>
    <property type="molecule type" value="Genomic_DNA"/>
</dbReference>
<dbReference type="PANTHER" id="PTHR37222">
    <property type="entry name" value="OS02G0718000 PROTEIN"/>
    <property type="match status" value="1"/>
</dbReference>
<keyword evidence="4" id="KW-1185">Reference proteome</keyword>
<keyword evidence="1" id="KW-0812">Transmembrane</keyword>
<feature type="signal peptide" evidence="2">
    <location>
        <begin position="1"/>
        <end position="23"/>
    </location>
</feature>
<dbReference type="AlphaFoldDB" id="A0A7I8JN22"/>
<evidence type="ECO:0000256" key="1">
    <source>
        <dbReference type="SAM" id="Phobius"/>
    </source>
</evidence>
<gene>
    <name evidence="3" type="ORF">SI7747_14017267</name>
</gene>
<sequence>MRRSIYNLSRSLALLGLAHLGLGAWIVYAAAPPQEVTVQGLAAFAFPFSAAAGRLQILTLTLQVSKNLNLLFLRMRVVSLFCVVGISIGSSVALWMP</sequence>
<dbReference type="EMBL" id="CACRZD030000014">
    <property type="protein sequence ID" value="CAA6670862.1"/>
    <property type="molecule type" value="Genomic_DNA"/>
</dbReference>
<protein>
    <submittedName>
        <fullName evidence="3">Uncharacterized protein</fullName>
    </submittedName>
</protein>
<reference evidence="3 4" key="1">
    <citation type="submission" date="2019-12" db="EMBL/GenBank/DDBJ databases">
        <authorList>
            <person name="Scholz U."/>
            <person name="Mascher M."/>
            <person name="Fiebig A."/>
        </authorList>
    </citation>
    <scope>NUCLEOTIDE SEQUENCE</scope>
</reference>
<organism evidence="3">
    <name type="scientific">Spirodela intermedia</name>
    <name type="common">Intermediate duckweed</name>
    <dbReference type="NCBI Taxonomy" id="51605"/>
    <lineage>
        <taxon>Eukaryota</taxon>
        <taxon>Viridiplantae</taxon>
        <taxon>Streptophyta</taxon>
        <taxon>Embryophyta</taxon>
        <taxon>Tracheophyta</taxon>
        <taxon>Spermatophyta</taxon>
        <taxon>Magnoliopsida</taxon>
        <taxon>Liliopsida</taxon>
        <taxon>Araceae</taxon>
        <taxon>Lemnoideae</taxon>
        <taxon>Spirodela</taxon>
    </lineage>
</organism>
<proteinExistence type="predicted"/>
<feature type="chain" id="PRO_5029770796" evidence="2">
    <location>
        <begin position="24"/>
        <end position="97"/>
    </location>
</feature>